<dbReference type="EMBL" id="SMKL01000041">
    <property type="protein sequence ID" value="TDC49473.1"/>
    <property type="molecule type" value="Genomic_DNA"/>
</dbReference>
<dbReference type="AlphaFoldDB" id="A0A4R4RLU3"/>
<dbReference type="PROSITE" id="PS51186">
    <property type="entry name" value="GNAT"/>
    <property type="match status" value="1"/>
</dbReference>
<dbReference type="InterPro" id="IPR016181">
    <property type="entry name" value="Acyl_CoA_acyltransferase"/>
</dbReference>
<comment type="caution">
    <text evidence="2">The sequence shown here is derived from an EMBL/GenBank/DDBJ whole genome shotgun (WGS) entry which is preliminary data.</text>
</comment>
<dbReference type="Proteomes" id="UP000295621">
    <property type="component" value="Unassembled WGS sequence"/>
</dbReference>
<reference evidence="2 3" key="1">
    <citation type="submission" date="2019-02" db="EMBL/GenBank/DDBJ databases">
        <title>Draft genome sequences of novel Actinobacteria.</title>
        <authorList>
            <person name="Sahin N."/>
            <person name="Ay H."/>
            <person name="Saygin H."/>
        </authorList>
    </citation>
    <scope>NUCLEOTIDE SEQUENCE [LARGE SCALE GENOMIC DNA]</scope>
    <source>
        <strain evidence="2 3">KC603</strain>
    </source>
</reference>
<dbReference type="InterPro" id="IPR051531">
    <property type="entry name" value="N-acetyltransferase"/>
</dbReference>
<dbReference type="GO" id="GO:0016747">
    <property type="term" value="F:acyltransferase activity, transferring groups other than amino-acyl groups"/>
    <property type="evidence" value="ECO:0007669"/>
    <property type="project" value="InterPro"/>
</dbReference>
<dbReference type="RefSeq" id="WP_131984942.1">
    <property type="nucleotide sequence ID" value="NZ_SMKL01000041.1"/>
</dbReference>
<proteinExistence type="predicted"/>
<name>A0A4R4RLU3_9ACTN</name>
<dbReference type="PANTHER" id="PTHR43792">
    <property type="entry name" value="GNAT FAMILY, PUTATIVE (AFU_ORTHOLOGUE AFUA_3G00765)-RELATED-RELATED"/>
    <property type="match status" value="1"/>
</dbReference>
<protein>
    <submittedName>
        <fullName evidence="2">N-acetyltransferase</fullName>
    </submittedName>
</protein>
<sequence length="163" mass="18137">MRFALETPRLSLRLRDHADAEWNLELLAEHDPPNVSFGVEEMRERLASQRVAAMSSGLGLLTVRRRADGAALGYCGLIVGRSTVDEPEIVYELLRRHHGHGYATEAARAVVSAAAETGRERVWATVRPWNAASLRVLDKVGFVRHHADVDGDGELVYLKRELS</sequence>
<dbReference type="OrthoDB" id="4142102at2"/>
<keyword evidence="3" id="KW-1185">Reference proteome</keyword>
<evidence type="ECO:0000259" key="1">
    <source>
        <dbReference type="PROSITE" id="PS51186"/>
    </source>
</evidence>
<evidence type="ECO:0000313" key="2">
    <source>
        <dbReference type="EMBL" id="TDC49473.1"/>
    </source>
</evidence>
<dbReference type="InterPro" id="IPR000182">
    <property type="entry name" value="GNAT_dom"/>
</dbReference>
<evidence type="ECO:0000313" key="3">
    <source>
        <dbReference type="Proteomes" id="UP000295621"/>
    </source>
</evidence>
<dbReference type="PANTHER" id="PTHR43792:SF1">
    <property type="entry name" value="N-ACETYLTRANSFERASE DOMAIN-CONTAINING PROTEIN"/>
    <property type="match status" value="1"/>
</dbReference>
<dbReference type="SUPFAM" id="SSF55729">
    <property type="entry name" value="Acyl-CoA N-acyltransferases (Nat)"/>
    <property type="match status" value="1"/>
</dbReference>
<organism evidence="2 3">
    <name type="scientific">Jiangella ureilytica</name>
    <dbReference type="NCBI Taxonomy" id="2530374"/>
    <lineage>
        <taxon>Bacteria</taxon>
        <taxon>Bacillati</taxon>
        <taxon>Actinomycetota</taxon>
        <taxon>Actinomycetes</taxon>
        <taxon>Jiangellales</taxon>
        <taxon>Jiangellaceae</taxon>
        <taxon>Jiangella</taxon>
    </lineage>
</organism>
<gene>
    <name evidence="2" type="ORF">E1212_18025</name>
</gene>
<keyword evidence="2" id="KW-0808">Transferase</keyword>
<feature type="domain" description="N-acetyltransferase" evidence="1">
    <location>
        <begin position="10"/>
        <end position="163"/>
    </location>
</feature>
<dbReference type="Gene3D" id="3.40.630.30">
    <property type="match status" value="1"/>
</dbReference>
<dbReference type="Pfam" id="PF13302">
    <property type="entry name" value="Acetyltransf_3"/>
    <property type="match status" value="1"/>
</dbReference>
<accession>A0A4R4RLU3</accession>